<evidence type="ECO:0000313" key="1">
    <source>
        <dbReference type="EMBL" id="RID83338.1"/>
    </source>
</evidence>
<gene>
    <name evidence="1" type="ORF">D1953_16445</name>
</gene>
<dbReference type="AlphaFoldDB" id="A0A398B3B2"/>
<dbReference type="Pfam" id="PF00300">
    <property type="entry name" value="His_Phos_1"/>
    <property type="match status" value="1"/>
</dbReference>
<reference evidence="1 2" key="1">
    <citation type="submission" date="2018-08" db="EMBL/GenBank/DDBJ databases">
        <title>Bacillus jemisoniae sp. nov., Bacillus chryseoplanitiae sp. nov., Bacillus resnikiae sp. nov., and Bacillus frankliniae sp. nov., isolated from Viking spacecraft and associated surfaces.</title>
        <authorList>
            <person name="Seuylemezian A."/>
            <person name="Vaishampayan P."/>
        </authorList>
    </citation>
    <scope>NUCLEOTIDE SEQUENCE [LARGE SCALE GENOMIC DNA]</scope>
    <source>
        <strain evidence="1 2">MA001</strain>
    </source>
</reference>
<dbReference type="InterPro" id="IPR029033">
    <property type="entry name" value="His_PPase_superfam"/>
</dbReference>
<accession>A0A398B3B2</accession>
<dbReference type="RefSeq" id="WP_119118264.1">
    <property type="nucleotide sequence ID" value="NZ_QWVS01000035.1"/>
</dbReference>
<dbReference type="EMBL" id="QWVS01000035">
    <property type="protein sequence ID" value="RID83338.1"/>
    <property type="molecule type" value="Genomic_DNA"/>
</dbReference>
<protein>
    <submittedName>
        <fullName evidence="1">Phosphoglycerate mutase</fullName>
    </submittedName>
</protein>
<dbReference type="Proteomes" id="UP000266016">
    <property type="component" value="Unassembled WGS sequence"/>
</dbReference>
<organism evidence="1 2">
    <name type="scientific">Peribacillus asahii</name>
    <dbReference type="NCBI Taxonomy" id="228899"/>
    <lineage>
        <taxon>Bacteria</taxon>
        <taxon>Bacillati</taxon>
        <taxon>Bacillota</taxon>
        <taxon>Bacilli</taxon>
        <taxon>Bacillales</taxon>
        <taxon>Bacillaceae</taxon>
        <taxon>Peribacillus</taxon>
    </lineage>
</organism>
<dbReference type="Gene3D" id="3.40.50.1240">
    <property type="entry name" value="Phosphoglycerate mutase-like"/>
    <property type="match status" value="1"/>
</dbReference>
<evidence type="ECO:0000313" key="2">
    <source>
        <dbReference type="Proteomes" id="UP000266016"/>
    </source>
</evidence>
<proteinExistence type="predicted"/>
<dbReference type="SUPFAM" id="SSF53254">
    <property type="entry name" value="Phosphoglycerate mutase-like"/>
    <property type="match status" value="1"/>
</dbReference>
<sequence>MKIGLVRHFKVQKDLPKGKMATPADLKKWFDEYDVADIEYMKCDLGNIEWKQCYSSTLPRAVKTAQHIYQGEIIHLDDLCEIPAPTFNGKIKLPFLFWAIRVRFFAYLKKDTRSDIRKTKEKIKRVFDEIIKSGEEDVLIVSHAAIMIYIRKELLNRGFKGPKFKVANNGQLYIFEKENV</sequence>
<dbReference type="InterPro" id="IPR013078">
    <property type="entry name" value="His_Pase_superF_clade-1"/>
</dbReference>
<keyword evidence="2" id="KW-1185">Reference proteome</keyword>
<name>A0A398B3B2_9BACI</name>
<comment type="caution">
    <text evidence="1">The sequence shown here is derived from an EMBL/GenBank/DDBJ whole genome shotgun (WGS) entry which is preliminary data.</text>
</comment>